<protein>
    <submittedName>
        <fullName evidence="2">Uncharacterized protein</fullName>
    </submittedName>
</protein>
<name>A0AAV4I526_9GAST</name>
<keyword evidence="3" id="KW-1185">Reference proteome</keyword>
<evidence type="ECO:0000313" key="2">
    <source>
        <dbReference type="EMBL" id="GFS04688.1"/>
    </source>
</evidence>
<evidence type="ECO:0000256" key="1">
    <source>
        <dbReference type="SAM" id="MobiDB-lite"/>
    </source>
</evidence>
<gene>
    <name evidence="2" type="ORF">ElyMa_006501800</name>
</gene>
<reference evidence="2 3" key="1">
    <citation type="journal article" date="2021" name="Elife">
        <title>Chloroplast acquisition without the gene transfer in kleptoplastic sea slugs, Plakobranchus ocellatus.</title>
        <authorList>
            <person name="Maeda T."/>
            <person name="Takahashi S."/>
            <person name="Yoshida T."/>
            <person name="Shimamura S."/>
            <person name="Takaki Y."/>
            <person name="Nagai Y."/>
            <person name="Toyoda A."/>
            <person name="Suzuki Y."/>
            <person name="Arimoto A."/>
            <person name="Ishii H."/>
            <person name="Satoh N."/>
            <person name="Nishiyama T."/>
            <person name="Hasebe M."/>
            <person name="Maruyama T."/>
            <person name="Minagawa J."/>
            <person name="Obokata J."/>
            <person name="Shigenobu S."/>
        </authorList>
    </citation>
    <scope>NUCLEOTIDE SEQUENCE [LARGE SCALE GENOMIC DNA]</scope>
</reference>
<feature type="compositionally biased region" description="Basic and acidic residues" evidence="1">
    <location>
        <begin position="8"/>
        <end position="23"/>
    </location>
</feature>
<dbReference type="AlphaFoldDB" id="A0AAV4I526"/>
<feature type="region of interest" description="Disordered" evidence="1">
    <location>
        <begin position="1"/>
        <end position="23"/>
    </location>
</feature>
<dbReference type="Proteomes" id="UP000762676">
    <property type="component" value="Unassembled WGS sequence"/>
</dbReference>
<accession>A0AAV4I526</accession>
<evidence type="ECO:0000313" key="3">
    <source>
        <dbReference type="Proteomes" id="UP000762676"/>
    </source>
</evidence>
<comment type="caution">
    <text evidence="2">The sequence shown here is derived from an EMBL/GenBank/DDBJ whole genome shotgun (WGS) entry which is preliminary data.</text>
</comment>
<organism evidence="2 3">
    <name type="scientific">Elysia marginata</name>
    <dbReference type="NCBI Taxonomy" id="1093978"/>
    <lineage>
        <taxon>Eukaryota</taxon>
        <taxon>Metazoa</taxon>
        <taxon>Spiralia</taxon>
        <taxon>Lophotrochozoa</taxon>
        <taxon>Mollusca</taxon>
        <taxon>Gastropoda</taxon>
        <taxon>Heterobranchia</taxon>
        <taxon>Euthyneura</taxon>
        <taxon>Panpulmonata</taxon>
        <taxon>Sacoglossa</taxon>
        <taxon>Placobranchoidea</taxon>
        <taxon>Plakobranchidae</taxon>
        <taxon>Elysia</taxon>
    </lineage>
</organism>
<sequence length="134" mass="15416">MCGFPSNEETKHGKHYELSSSEMDRGEAAVKRAMRAIKGFLNPSTVDDKANLFVRSFGSPENNVLIAEQKGRQERDKFIEERFKKTAETKKDFFERLPRMKLKTLEKTNKSVKLATPEGNFIRCKEQGDLPINF</sequence>
<proteinExistence type="predicted"/>
<dbReference type="EMBL" id="BMAT01013040">
    <property type="protein sequence ID" value="GFS04688.1"/>
    <property type="molecule type" value="Genomic_DNA"/>
</dbReference>